<dbReference type="RefSeq" id="XP_012936811.1">
    <property type="nucleotide sequence ID" value="XM_013081357.2"/>
</dbReference>
<evidence type="ECO:0000256" key="3">
    <source>
        <dbReference type="ARBA" id="ARBA00022514"/>
    </source>
</evidence>
<dbReference type="SUPFAM" id="SSF49842">
    <property type="entry name" value="TNF-like"/>
    <property type="match status" value="1"/>
</dbReference>
<feature type="region of interest" description="Disordered" evidence="5">
    <location>
        <begin position="1"/>
        <end position="60"/>
    </location>
</feature>
<dbReference type="Gene3D" id="2.60.120.40">
    <property type="match status" value="1"/>
</dbReference>
<feature type="domain" description="THD" evidence="7">
    <location>
        <begin position="285"/>
        <end position="426"/>
    </location>
</feature>
<evidence type="ECO:0000256" key="4">
    <source>
        <dbReference type="ARBA" id="ARBA00023136"/>
    </source>
</evidence>
<protein>
    <submittedName>
        <fullName evidence="9">Uncharacterized protein LOC101854405</fullName>
    </submittedName>
</protein>
<name>A0ABM0ZY00_APLCA</name>
<evidence type="ECO:0000256" key="5">
    <source>
        <dbReference type="SAM" id="MobiDB-lite"/>
    </source>
</evidence>
<dbReference type="InterPro" id="IPR008983">
    <property type="entry name" value="Tumour_necrosis_fac-like_dom"/>
</dbReference>
<keyword evidence="8" id="KW-1185">Reference proteome</keyword>
<dbReference type="Proteomes" id="UP000694888">
    <property type="component" value="Unplaced"/>
</dbReference>
<comment type="similarity">
    <text evidence="2">Belongs to the tumor necrosis factor family.</text>
</comment>
<proteinExistence type="inferred from homology"/>
<keyword evidence="4 6" id="KW-0472">Membrane</keyword>
<dbReference type="Pfam" id="PF00229">
    <property type="entry name" value="TNF"/>
    <property type="match status" value="1"/>
</dbReference>
<evidence type="ECO:0000256" key="6">
    <source>
        <dbReference type="SAM" id="Phobius"/>
    </source>
</evidence>
<keyword evidence="6" id="KW-0812">Transmembrane</keyword>
<evidence type="ECO:0000256" key="1">
    <source>
        <dbReference type="ARBA" id="ARBA00004370"/>
    </source>
</evidence>
<evidence type="ECO:0000259" key="7">
    <source>
        <dbReference type="PROSITE" id="PS50049"/>
    </source>
</evidence>
<evidence type="ECO:0000256" key="2">
    <source>
        <dbReference type="ARBA" id="ARBA00008670"/>
    </source>
</evidence>
<feature type="transmembrane region" description="Helical" evidence="6">
    <location>
        <begin position="173"/>
        <end position="200"/>
    </location>
</feature>
<comment type="subcellular location">
    <subcellularLocation>
        <location evidence="1">Membrane</location>
    </subcellularLocation>
</comment>
<sequence>MSAFNFRTSSAQLFTGRNQSSSSGETVETHLDSDEEESVRSDVYQGNSGYPFPPPAAYPLIPAEAPRALATTPNFFLPNGFGPRDNDGARRDKRQSGIRPHLEPAPPIPFSEPPRRSTRPSVSSTQESAAVRKGRNEGGYQESHTVAAEVRDLYGRLKKHVSRSRCPKGAGQFTLSAFSLFLSLLAISLVVMLLIGVLSIEMPNSRSYCVPGEDLFNMEDNLALSVGMTLVKQEGKLMYCADNDEQMTALLLAVLRKKQMPLPASSQAQTQAETEVESPRPEPVAFAHVLLVGEENLSSEDSRLRLLQIKTKNMDDRQLQRGVTVTSESIQIKHPGIYYVYSNLYVKLRGSKNKTETCSLLLKVKDKLLLRSVLSTNSSEDQRKTISVGGLVRLTKGSYLTAQVDCKEWYVVLGEMENSNFGLYMVTPEENVAAFKEANERSSLGKRRRRSFRNH</sequence>
<feature type="compositionally biased region" description="Pro residues" evidence="5">
    <location>
        <begin position="103"/>
        <end position="112"/>
    </location>
</feature>
<accession>A0ABM0ZY00</accession>
<evidence type="ECO:0000313" key="9">
    <source>
        <dbReference type="RefSeq" id="XP_012936811.1"/>
    </source>
</evidence>
<keyword evidence="6" id="KW-1133">Transmembrane helix</keyword>
<dbReference type="PANTHER" id="PTHR11471">
    <property type="entry name" value="TUMOR NECROSIS FACTOR FAMILY MEMBER"/>
    <property type="match status" value="1"/>
</dbReference>
<evidence type="ECO:0000313" key="8">
    <source>
        <dbReference type="Proteomes" id="UP000694888"/>
    </source>
</evidence>
<gene>
    <name evidence="9" type="primary">LOC101854405</name>
</gene>
<dbReference type="InterPro" id="IPR006052">
    <property type="entry name" value="TNF_dom"/>
</dbReference>
<reference evidence="9" key="1">
    <citation type="submission" date="2025-08" db="UniProtKB">
        <authorList>
            <consortium name="RefSeq"/>
        </authorList>
    </citation>
    <scope>IDENTIFICATION</scope>
</reference>
<feature type="region of interest" description="Disordered" evidence="5">
    <location>
        <begin position="74"/>
        <end position="144"/>
    </location>
</feature>
<dbReference type="PROSITE" id="PS50049">
    <property type="entry name" value="THD_2"/>
    <property type="match status" value="1"/>
</dbReference>
<organism evidence="8 9">
    <name type="scientific">Aplysia californica</name>
    <name type="common">California sea hare</name>
    <dbReference type="NCBI Taxonomy" id="6500"/>
    <lineage>
        <taxon>Eukaryota</taxon>
        <taxon>Metazoa</taxon>
        <taxon>Spiralia</taxon>
        <taxon>Lophotrochozoa</taxon>
        <taxon>Mollusca</taxon>
        <taxon>Gastropoda</taxon>
        <taxon>Heterobranchia</taxon>
        <taxon>Euthyneura</taxon>
        <taxon>Tectipleura</taxon>
        <taxon>Aplysiida</taxon>
        <taxon>Aplysioidea</taxon>
        <taxon>Aplysiidae</taxon>
        <taxon>Aplysia</taxon>
    </lineage>
</organism>
<dbReference type="GeneID" id="101854405"/>
<keyword evidence="3" id="KW-0202">Cytokine</keyword>
<dbReference type="PANTHER" id="PTHR11471:SF13">
    <property type="entry name" value="TNF FAMILY PROFILE DOMAIN-CONTAINING PROTEIN"/>
    <property type="match status" value="1"/>
</dbReference>
<feature type="compositionally biased region" description="Polar residues" evidence="5">
    <location>
        <begin position="1"/>
        <end position="26"/>
    </location>
</feature>